<organism evidence="1 2">
    <name type="scientific">Fusarium oxysporum (strain Fo5176)</name>
    <name type="common">Fusarium vascular wilt</name>
    <dbReference type="NCBI Taxonomy" id="660025"/>
    <lineage>
        <taxon>Eukaryota</taxon>
        <taxon>Fungi</taxon>
        <taxon>Dikarya</taxon>
        <taxon>Ascomycota</taxon>
        <taxon>Pezizomycotina</taxon>
        <taxon>Sordariomycetes</taxon>
        <taxon>Hypocreomycetidae</taxon>
        <taxon>Hypocreales</taxon>
        <taxon>Nectriaceae</taxon>
        <taxon>Fusarium</taxon>
        <taxon>Fusarium oxysporum species complex</taxon>
    </lineage>
</organism>
<dbReference type="EnsemblFungi" id="FOXG_13340T0">
    <property type="protein sequence ID" value="FOXG_13340P0"/>
    <property type="gene ID" value="FOXG_13340"/>
</dbReference>
<reference evidence="1" key="2">
    <citation type="submission" date="2025-08" db="UniProtKB">
        <authorList>
            <consortium name="EnsemblFungi"/>
        </authorList>
    </citation>
    <scope>IDENTIFICATION</scope>
    <source>
        <strain evidence="1">4287 / CBS 123668 / FGSC 9935 / NRRL 34936</strain>
    </source>
</reference>
<protein>
    <submittedName>
        <fullName evidence="1">Uncharacterized protein</fullName>
    </submittedName>
</protein>
<name>A0A0D2YAL4_FUSOF</name>
<proteinExistence type="predicted"/>
<reference evidence="2" key="1">
    <citation type="journal article" date="2012" name="Mol. Plant Microbe Interact.">
        <title>A highly conserved effector in Fusarium oxysporum is required for full virulence on Arabidopsis.</title>
        <authorList>
            <person name="Thatcher L.F."/>
            <person name="Gardiner D.M."/>
            <person name="Kazan K."/>
            <person name="Manners J."/>
        </authorList>
    </citation>
    <scope>NUCLEOTIDE SEQUENCE [LARGE SCALE GENOMIC DNA]</scope>
    <source>
        <strain evidence="2">Fo5176</strain>
    </source>
</reference>
<evidence type="ECO:0000313" key="2">
    <source>
        <dbReference type="Proteomes" id="UP000002489"/>
    </source>
</evidence>
<dbReference type="Pfam" id="PF14087">
    <property type="entry name" value="DUF4267"/>
    <property type="match status" value="1"/>
</dbReference>
<sequence>MAFFVLFVEFCIFSMSLTSLAGGVLALCNPRSQYQLKGIPDMRSSDDPASFAPIYMLAARDISFGIFILAHQFQYNHIAIATVMAVMSFMKFGDLLTVLAVGETKRPLPVTLHLGTGIGYLGWVVYLCKN</sequence>
<dbReference type="VEuPathDB" id="FungiDB:FOXG_13340"/>
<evidence type="ECO:0000313" key="1">
    <source>
        <dbReference type="EnsemblFungi" id="FOXG_13340P0"/>
    </source>
</evidence>
<dbReference type="Proteomes" id="UP000002489">
    <property type="component" value="Unassembled WGS sequence"/>
</dbReference>
<accession>A0A0D2YAL4</accession>
<dbReference type="InterPro" id="IPR025363">
    <property type="entry name" value="DUF4267"/>
</dbReference>
<dbReference type="AlphaFoldDB" id="A0A0D2YAL4"/>
<gene>
    <name evidence="1" type="primary">28954606</name>
</gene>